<evidence type="ECO:0000313" key="4">
    <source>
        <dbReference type="Proteomes" id="UP001140949"/>
    </source>
</evidence>
<feature type="transmembrane region" description="Helical" evidence="2">
    <location>
        <begin position="20"/>
        <end position="38"/>
    </location>
</feature>
<feature type="coiled-coil region" evidence="1">
    <location>
        <begin position="99"/>
        <end position="140"/>
    </location>
</feature>
<evidence type="ECO:0000256" key="2">
    <source>
        <dbReference type="SAM" id="Phobius"/>
    </source>
</evidence>
<dbReference type="PANTHER" id="PTHR47747:SF3">
    <property type="entry name" value="OS03G0853600 PROTEIN"/>
    <property type="match status" value="1"/>
</dbReference>
<keyword evidence="2" id="KW-0472">Membrane</keyword>
<keyword evidence="4" id="KW-1185">Reference proteome</keyword>
<keyword evidence="1" id="KW-0175">Coiled coil</keyword>
<dbReference type="AlphaFoldDB" id="A0AAX6EF04"/>
<evidence type="ECO:0000256" key="1">
    <source>
        <dbReference type="SAM" id="Coils"/>
    </source>
</evidence>
<gene>
    <name evidence="3" type="ORF">M6B38_192440</name>
</gene>
<reference evidence="3" key="1">
    <citation type="journal article" date="2023" name="GigaByte">
        <title>Genome assembly of the bearded iris, Iris pallida Lam.</title>
        <authorList>
            <person name="Bruccoleri R.E."/>
            <person name="Oakeley E.J."/>
            <person name="Faust A.M.E."/>
            <person name="Altorfer M."/>
            <person name="Dessus-Babus S."/>
            <person name="Burckhardt D."/>
            <person name="Oertli M."/>
            <person name="Naumann U."/>
            <person name="Petersen F."/>
            <person name="Wong J."/>
        </authorList>
    </citation>
    <scope>NUCLEOTIDE SEQUENCE</scope>
    <source>
        <strain evidence="3">GSM-AAB239-AS_SAM_17_03QT</strain>
    </source>
</reference>
<organism evidence="3 4">
    <name type="scientific">Iris pallida</name>
    <name type="common">Sweet iris</name>
    <dbReference type="NCBI Taxonomy" id="29817"/>
    <lineage>
        <taxon>Eukaryota</taxon>
        <taxon>Viridiplantae</taxon>
        <taxon>Streptophyta</taxon>
        <taxon>Embryophyta</taxon>
        <taxon>Tracheophyta</taxon>
        <taxon>Spermatophyta</taxon>
        <taxon>Magnoliopsida</taxon>
        <taxon>Liliopsida</taxon>
        <taxon>Asparagales</taxon>
        <taxon>Iridaceae</taxon>
        <taxon>Iridoideae</taxon>
        <taxon>Irideae</taxon>
        <taxon>Iris</taxon>
    </lineage>
</organism>
<keyword evidence="2" id="KW-0812">Transmembrane</keyword>
<reference evidence="3" key="2">
    <citation type="submission" date="2023-04" db="EMBL/GenBank/DDBJ databases">
        <authorList>
            <person name="Bruccoleri R.E."/>
            <person name="Oakeley E.J."/>
            <person name="Faust A.-M."/>
            <person name="Dessus-Babus S."/>
            <person name="Altorfer M."/>
            <person name="Burckhardt D."/>
            <person name="Oertli M."/>
            <person name="Naumann U."/>
            <person name="Petersen F."/>
            <person name="Wong J."/>
        </authorList>
    </citation>
    <scope>NUCLEOTIDE SEQUENCE</scope>
    <source>
        <strain evidence="3">GSM-AAB239-AS_SAM_17_03QT</strain>
        <tissue evidence="3">Leaf</tissue>
    </source>
</reference>
<dbReference type="Proteomes" id="UP001140949">
    <property type="component" value="Unassembled WGS sequence"/>
</dbReference>
<sequence>MAAVEPKDSEKSSSSSSSAAALFSSYLGISFAVFLGFLPRSSVGYVSSLQSRNRILSLKLFHVEDQLRGLRSRRKEDAKANARVVEIFAGHRSSWQAEERRLLREIAGLRSRVEELEGSVERLEREVEEREEMIEFMGRGERECCGAPPEEEESDRRMEAYFLEGEELAAAYAAAAAEEDGFGREFVEMPTAAGADSRRWIERSTGWQDMQYDSHESMLHVKNFAARRESPWKVDGDSTGVSSKLKLLEEELLNLENVGKGDMSKVPSLMRKQAKRYQSLTGKVDDLCRRMQVNDPCEPNLSPEFRTQQQTEFLVEASRLQHRAAEMRQKLSSLQAEAAKGVAGSGLAGHTALNVKRSVDTIGKNFKEIQRNLEIWLARIIGDVEGTLARDGESRVRDYYISRYPFVR</sequence>
<accession>A0AAX6EF04</accession>
<evidence type="ECO:0000313" key="3">
    <source>
        <dbReference type="EMBL" id="KAJ6802519.1"/>
    </source>
</evidence>
<proteinExistence type="predicted"/>
<name>A0AAX6EF04_IRIPA</name>
<dbReference type="EMBL" id="JANAVB010037220">
    <property type="protein sequence ID" value="KAJ6802519.1"/>
    <property type="molecule type" value="Genomic_DNA"/>
</dbReference>
<dbReference type="PANTHER" id="PTHR47747">
    <property type="entry name" value="RIBONUCLEASE P PROTEIN SUBUNIT P38-LIKE PROTEIN"/>
    <property type="match status" value="1"/>
</dbReference>
<protein>
    <submittedName>
        <fullName evidence="3">Uncharacterized protein</fullName>
    </submittedName>
</protein>
<comment type="caution">
    <text evidence="3">The sequence shown here is derived from an EMBL/GenBank/DDBJ whole genome shotgun (WGS) entry which is preliminary data.</text>
</comment>
<keyword evidence="2" id="KW-1133">Transmembrane helix</keyword>